<comment type="caution">
    <text evidence="1">The sequence shown here is derived from an EMBL/GenBank/DDBJ whole genome shotgun (WGS) entry which is preliminary data.</text>
</comment>
<dbReference type="Pfam" id="PF20102">
    <property type="entry name" value="DUF6492"/>
    <property type="match status" value="1"/>
</dbReference>
<organism evidence="1 2">
    <name type="scientific">Telmatospirillum siberiense</name>
    <dbReference type="NCBI Taxonomy" id="382514"/>
    <lineage>
        <taxon>Bacteria</taxon>
        <taxon>Pseudomonadati</taxon>
        <taxon>Pseudomonadota</taxon>
        <taxon>Alphaproteobacteria</taxon>
        <taxon>Rhodospirillales</taxon>
        <taxon>Rhodospirillaceae</taxon>
        <taxon>Telmatospirillum</taxon>
    </lineage>
</organism>
<dbReference type="InterPro" id="IPR045499">
    <property type="entry name" value="DUF6492"/>
</dbReference>
<evidence type="ECO:0008006" key="3">
    <source>
        <dbReference type="Google" id="ProtNLM"/>
    </source>
</evidence>
<dbReference type="EMBL" id="PIUM01000011">
    <property type="protein sequence ID" value="PKU24427.1"/>
    <property type="molecule type" value="Genomic_DNA"/>
</dbReference>
<reference evidence="2" key="1">
    <citation type="submission" date="2017-12" db="EMBL/GenBank/DDBJ databases">
        <title>Draft genome sequence of Telmatospirillum siberiense 26-4b1T, an acidotolerant peatland alphaproteobacterium potentially involved in sulfur cycling.</title>
        <authorList>
            <person name="Hausmann B."/>
            <person name="Pjevac P."/>
            <person name="Schreck K."/>
            <person name="Herbold C.W."/>
            <person name="Daims H."/>
            <person name="Wagner M."/>
            <person name="Pester M."/>
            <person name="Loy A."/>
        </authorList>
    </citation>
    <scope>NUCLEOTIDE SEQUENCE [LARGE SCALE GENOMIC DNA]</scope>
    <source>
        <strain evidence="2">26-4b1</strain>
    </source>
</reference>
<evidence type="ECO:0000313" key="2">
    <source>
        <dbReference type="Proteomes" id="UP000233293"/>
    </source>
</evidence>
<name>A0A2N3PVK9_9PROT</name>
<gene>
    <name evidence="1" type="ORF">CWS72_11295</name>
</gene>
<dbReference type="Proteomes" id="UP000233293">
    <property type="component" value="Unassembled WGS sequence"/>
</dbReference>
<dbReference type="RefSeq" id="WP_101250713.1">
    <property type="nucleotide sequence ID" value="NZ_PIUM01000011.1"/>
</dbReference>
<evidence type="ECO:0000313" key="1">
    <source>
        <dbReference type="EMBL" id="PKU24427.1"/>
    </source>
</evidence>
<sequence>MILPETKISAVLPIKTRGRHYADNIARCDVLFSSLRHFSSPDIFDKFLVIVPHDEFEDARRYAVAWRDFPIEVIDESVHMTAFAEFNQRHQIRPWHRQQIIKLYTPALIDTEYFMVFDPDVFAIHSFGIEDLIVDGRALTYCQPRMREPHLWRPSAELLQQDPHLDRDGIWWTPAILSKTLVERLHRRLEELYPGDWIRTLLSNYMIDWTEYTLYWLNAEREGLLERYHVTAGPGRRSMHASESVWYAGKKGRNLDEWQADHHFAPESDGLFAVVQSNTFIPPARVVEKLRPYFPIALQPYDRHESLLLKGLELYSAVARRLLQTLRRSRRS</sequence>
<protein>
    <recommendedName>
        <fullName evidence="3">Glycosyl transferase</fullName>
    </recommendedName>
</protein>
<dbReference type="AlphaFoldDB" id="A0A2N3PVK9"/>
<proteinExistence type="predicted"/>
<dbReference type="OrthoDB" id="7333583at2"/>
<keyword evidence="2" id="KW-1185">Reference proteome</keyword>
<accession>A0A2N3PVK9</accession>